<gene>
    <name evidence="1" type="ORF">G9272_32340</name>
</gene>
<dbReference type="Proteomes" id="UP000502665">
    <property type="component" value="Chromosome"/>
</dbReference>
<proteinExistence type="predicted"/>
<dbReference type="EMBL" id="CP049838">
    <property type="protein sequence ID" value="QJT04408.1"/>
    <property type="molecule type" value="Genomic_DNA"/>
</dbReference>
<dbReference type="RefSeq" id="WP_171399750.1">
    <property type="nucleotide sequence ID" value="NZ_CP049838.1"/>
</dbReference>
<keyword evidence="2" id="KW-1185">Reference proteome</keyword>
<organism evidence="1 2">
    <name type="scientific">Streptomyces asoensis</name>
    <dbReference type="NCBI Taxonomy" id="249586"/>
    <lineage>
        <taxon>Bacteria</taxon>
        <taxon>Bacillati</taxon>
        <taxon>Actinomycetota</taxon>
        <taxon>Actinomycetes</taxon>
        <taxon>Kitasatosporales</taxon>
        <taxon>Streptomycetaceae</taxon>
        <taxon>Streptomyces</taxon>
    </lineage>
</organism>
<accession>A0A6M4WW01</accession>
<reference evidence="1" key="1">
    <citation type="submission" date="2020-03" db="EMBL/GenBank/DDBJ databases">
        <title>Molecular networking-based the target discovery of potent antiproliferative macrolactams: 5/6/7/16 polycyclic ansamycins and glycosylated trienomycin from Streptomyces cacaoi subsp. asoensis.</title>
        <authorList>
            <person name="Liu L.-L."/>
        </authorList>
    </citation>
    <scope>NUCLEOTIDE SEQUENCE [LARGE SCALE GENOMIC DNA]</scope>
    <source>
        <strain evidence="1">H2S5</strain>
    </source>
</reference>
<dbReference type="AlphaFoldDB" id="A0A6M4WW01"/>
<evidence type="ECO:0000313" key="2">
    <source>
        <dbReference type="Proteomes" id="UP000502665"/>
    </source>
</evidence>
<sequence length="157" mass="17230">MKKTYRDDWRVIVTIAPQATHIPISALGFEGLDGELAGLPFDIEIAPRPLGDLGGVYVSDRLASRDIDGDYRRRCEELLAELLKRPHVKAGRVTCKETHVCSHCDLGWEVLTADDAFDERMVQDEHSVEGEPVCCEAAIAEFRAERGIPALAEGGAA</sequence>
<protein>
    <submittedName>
        <fullName evidence="1">Uncharacterized protein</fullName>
    </submittedName>
</protein>
<name>A0A6M4WW01_9ACTN</name>
<evidence type="ECO:0000313" key="1">
    <source>
        <dbReference type="EMBL" id="QJT04408.1"/>
    </source>
</evidence>